<dbReference type="Proteomes" id="UP000751224">
    <property type="component" value="Unassembled WGS sequence"/>
</dbReference>
<protein>
    <submittedName>
        <fullName evidence="1">Uncharacterized protein</fullName>
    </submittedName>
</protein>
<reference evidence="1" key="1">
    <citation type="submission" date="2021-02" db="EMBL/GenBank/DDBJ databases">
        <title>Infant gut strain persistence is associated with maternal origin, phylogeny, and functional potential including surface adhesion and iron acquisition.</title>
        <authorList>
            <person name="Lou Y.C."/>
        </authorList>
    </citation>
    <scope>NUCLEOTIDE SEQUENCE</scope>
    <source>
        <strain evidence="1">L3_108_000G1_dasL3_108_000G1_metabat.metabat.11</strain>
    </source>
</reference>
<evidence type="ECO:0000313" key="2">
    <source>
        <dbReference type="Proteomes" id="UP000751224"/>
    </source>
</evidence>
<accession>A0A943I792</accession>
<evidence type="ECO:0000313" key="1">
    <source>
        <dbReference type="EMBL" id="MBS5589164.1"/>
    </source>
</evidence>
<dbReference type="RefSeq" id="WP_303888190.1">
    <property type="nucleotide sequence ID" value="NZ_JAGZCC010000092.1"/>
</dbReference>
<dbReference type="AlphaFoldDB" id="A0A943I792"/>
<sequence>MVDINLIDDIKLNNDYKILLSKCIGDDFDLSDSSYVIDSSIYSGGFVYSSNVIGRFNRFVEGSYMKVKENKEYYGNLIECNNGKKIYHYGIGFTL</sequence>
<organism evidence="1 2">
    <name type="scientific">Thomasclavelia spiroformis</name>
    <dbReference type="NCBI Taxonomy" id="29348"/>
    <lineage>
        <taxon>Bacteria</taxon>
        <taxon>Bacillati</taxon>
        <taxon>Bacillota</taxon>
        <taxon>Erysipelotrichia</taxon>
        <taxon>Erysipelotrichales</taxon>
        <taxon>Coprobacillaceae</taxon>
        <taxon>Thomasclavelia</taxon>
    </lineage>
</organism>
<comment type="caution">
    <text evidence="1">The sequence shown here is derived from an EMBL/GenBank/DDBJ whole genome shotgun (WGS) entry which is preliminary data.</text>
</comment>
<dbReference type="EMBL" id="JAGZCC010000092">
    <property type="protein sequence ID" value="MBS5589164.1"/>
    <property type="molecule type" value="Genomic_DNA"/>
</dbReference>
<name>A0A943I792_9FIRM</name>
<proteinExistence type="predicted"/>
<gene>
    <name evidence="1" type="ORF">KHX14_10250</name>
</gene>